<dbReference type="Proteomes" id="UP001054945">
    <property type="component" value="Unassembled WGS sequence"/>
</dbReference>
<evidence type="ECO:0000256" key="1">
    <source>
        <dbReference type="ARBA" id="ARBA00004370"/>
    </source>
</evidence>
<dbReference type="PROSITE" id="PS50923">
    <property type="entry name" value="SUSHI"/>
    <property type="match status" value="3"/>
</dbReference>
<feature type="disulfide bond" evidence="8">
    <location>
        <begin position="99"/>
        <end position="126"/>
    </location>
</feature>
<feature type="domain" description="Sushi" evidence="10">
    <location>
        <begin position="71"/>
        <end position="128"/>
    </location>
</feature>
<evidence type="ECO:0000256" key="7">
    <source>
        <dbReference type="ARBA" id="ARBA00023180"/>
    </source>
</evidence>
<keyword evidence="2 8" id="KW-0768">Sushi</keyword>
<sequence length="233" mass="26275">MTIPVIESICDPPEPLNHGTIPEIESSNRTEYPFNFELTYLCDKGFRLIGDSWRFCNTQRWSGTNPYCEEILCPDPGVPEHGTRTGENFSIGEKVTFKCFMGYELIGSFERYCKQNGQWSGELARCDHPTNYCPDLGIPINGRKNSSSYEMGDTVSFKCSSKTYLIGSEVRECLPSRAWSGTEAKCIGPHDFDNKAKVSEILKQAMAEKEAEQKRKLEEYHKAVQNSGPSGRV</sequence>
<keyword evidence="5" id="KW-0472">Membrane</keyword>
<feature type="region of interest" description="Disordered" evidence="9">
    <location>
        <begin position="212"/>
        <end position="233"/>
    </location>
</feature>
<name>A0AAV4P1X7_CAEEX</name>
<dbReference type="PANTHER" id="PTHR46393">
    <property type="entry name" value="SUSHI DOMAIN-CONTAINING PROTEIN"/>
    <property type="match status" value="1"/>
</dbReference>
<feature type="domain" description="Sushi" evidence="10">
    <location>
        <begin position="8"/>
        <end position="70"/>
    </location>
</feature>
<dbReference type="CDD" id="cd00033">
    <property type="entry name" value="CCP"/>
    <property type="match status" value="3"/>
</dbReference>
<accession>A0AAV4P1X7</accession>
<dbReference type="EMBL" id="BPLR01003984">
    <property type="protein sequence ID" value="GIX91044.1"/>
    <property type="molecule type" value="Genomic_DNA"/>
</dbReference>
<evidence type="ECO:0000256" key="5">
    <source>
        <dbReference type="ARBA" id="ARBA00023136"/>
    </source>
</evidence>
<dbReference type="SMART" id="SM00032">
    <property type="entry name" value="CCP"/>
    <property type="match status" value="3"/>
</dbReference>
<dbReference type="InterPro" id="IPR000436">
    <property type="entry name" value="Sushi_SCR_CCP_dom"/>
</dbReference>
<keyword evidence="4" id="KW-0677">Repeat</keyword>
<evidence type="ECO:0000256" key="9">
    <source>
        <dbReference type="SAM" id="MobiDB-lite"/>
    </source>
</evidence>
<feature type="disulfide bond" evidence="8">
    <location>
        <begin position="159"/>
        <end position="186"/>
    </location>
</feature>
<comment type="subcellular location">
    <subcellularLocation>
        <location evidence="1">Membrane</location>
    </subcellularLocation>
</comment>
<proteinExistence type="predicted"/>
<gene>
    <name evidence="11" type="primary">Csmd3</name>
    <name evidence="11" type="ORF">CEXT_174651</name>
</gene>
<evidence type="ECO:0000256" key="3">
    <source>
        <dbReference type="ARBA" id="ARBA00022729"/>
    </source>
</evidence>
<reference evidence="11 12" key="1">
    <citation type="submission" date="2021-06" db="EMBL/GenBank/DDBJ databases">
        <title>Caerostris extrusa draft genome.</title>
        <authorList>
            <person name="Kono N."/>
            <person name="Arakawa K."/>
        </authorList>
    </citation>
    <scope>NUCLEOTIDE SEQUENCE [LARGE SCALE GENOMIC DNA]</scope>
</reference>
<evidence type="ECO:0000256" key="4">
    <source>
        <dbReference type="ARBA" id="ARBA00022737"/>
    </source>
</evidence>
<evidence type="ECO:0000259" key="10">
    <source>
        <dbReference type="PROSITE" id="PS50923"/>
    </source>
</evidence>
<feature type="compositionally biased region" description="Basic and acidic residues" evidence="9">
    <location>
        <begin position="212"/>
        <end position="222"/>
    </location>
</feature>
<feature type="compositionally biased region" description="Polar residues" evidence="9">
    <location>
        <begin position="224"/>
        <end position="233"/>
    </location>
</feature>
<keyword evidence="6 8" id="KW-1015">Disulfide bond</keyword>
<keyword evidence="7" id="KW-0325">Glycoprotein</keyword>
<keyword evidence="12" id="KW-1185">Reference proteome</keyword>
<dbReference type="AlphaFoldDB" id="A0AAV4P1X7"/>
<evidence type="ECO:0000313" key="11">
    <source>
        <dbReference type="EMBL" id="GIX91044.1"/>
    </source>
</evidence>
<evidence type="ECO:0000256" key="8">
    <source>
        <dbReference type="PROSITE-ProRule" id="PRU00302"/>
    </source>
</evidence>
<feature type="domain" description="Sushi" evidence="10">
    <location>
        <begin position="131"/>
        <end position="188"/>
    </location>
</feature>
<dbReference type="SUPFAM" id="SSF57535">
    <property type="entry name" value="Complement control module/SCR domain"/>
    <property type="match status" value="3"/>
</dbReference>
<protein>
    <submittedName>
        <fullName evidence="11">CUB and sushi domain-containing protein 3</fullName>
    </submittedName>
</protein>
<dbReference type="Gene3D" id="2.10.70.10">
    <property type="entry name" value="Complement Module, domain 1"/>
    <property type="match status" value="3"/>
</dbReference>
<dbReference type="Pfam" id="PF00084">
    <property type="entry name" value="Sushi"/>
    <property type="match status" value="3"/>
</dbReference>
<comment type="caution">
    <text evidence="11">The sequence shown here is derived from an EMBL/GenBank/DDBJ whole genome shotgun (WGS) entry which is preliminary data.</text>
</comment>
<evidence type="ECO:0000256" key="2">
    <source>
        <dbReference type="ARBA" id="ARBA00022659"/>
    </source>
</evidence>
<evidence type="ECO:0000256" key="6">
    <source>
        <dbReference type="ARBA" id="ARBA00023157"/>
    </source>
</evidence>
<comment type="caution">
    <text evidence="8">Lacks conserved residue(s) required for the propagation of feature annotation.</text>
</comment>
<keyword evidence="3" id="KW-0732">Signal</keyword>
<organism evidence="11 12">
    <name type="scientific">Caerostris extrusa</name>
    <name type="common">Bark spider</name>
    <name type="synonym">Caerostris bankana</name>
    <dbReference type="NCBI Taxonomy" id="172846"/>
    <lineage>
        <taxon>Eukaryota</taxon>
        <taxon>Metazoa</taxon>
        <taxon>Ecdysozoa</taxon>
        <taxon>Arthropoda</taxon>
        <taxon>Chelicerata</taxon>
        <taxon>Arachnida</taxon>
        <taxon>Araneae</taxon>
        <taxon>Araneomorphae</taxon>
        <taxon>Entelegynae</taxon>
        <taxon>Araneoidea</taxon>
        <taxon>Araneidae</taxon>
        <taxon>Caerostris</taxon>
    </lineage>
</organism>
<evidence type="ECO:0000313" key="12">
    <source>
        <dbReference type="Proteomes" id="UP001054945"/>
    </source>
</evidence>
<dbReference type="FunFam" id="2.10.70.10:FF:000011">
    <property type="entry name" value="CUB and sushi domain-containing protein 3 isoform A"/>
    <property type="match status" value="1"/>
</dbReference>
<dbReference type="InterPro" id="IPR035976">
    <property type="entry name" value="Sushi/SCR/CCP_sf"/>
</dbReference>
<dbReference type="GO" id="GO:0016020">
    <property type="term" value="C:membrane"/>
    <property type="evidence" value="ECO:0007669"/>
    <property type="project" value="UniProtKB-SubCell"/>
</dbReference>
<dbReference type="PANTHER" id="PTHR46393:SF7">
    <property type="entry name" value="COMPLEMENT C2"/>
    <property type="match status" value="1"/>
</dbReference>